<comment type="caution">
    <text evidence="1">The sequence shown here is derived from an EMBL/GenBank/DDBJ whole genome shotgun (WGS) entry which is preliminary data.</text>
</comment>
<reference evidence="1 2" key="1">
    <citation type="submission" date="2017-02" db="EMBL/GenBank/DDBJ databases">
        <title>The new phylogeny of genus Mycobacterium.</title>
        <authorList>
            <person name="Tortoli E."/>
            <person name="Trovato A."/>
            <person name="Cirillo D.M."/>
        </authorList>
    </citation>
    <scope>NUCLEOTIDE SEQUENCE [LARGE SCALE GENOMIC DNA]</scope>
    <source>
        <strain evidence="1 2">DSM 44338</strain>
    </source>
</reference>
<dbReference type="Gene3D" id="2.30.130.30">
    <property type="entry name" value="Hypothetical protein"/>
    <property type="match status" value="1"/>
</dbReference>
<keyword evidence="2" id="KW-1185">Reference proteome</keyword>
<dbReference type="InterPro" id="IPR015947">
    <property type="entry name" value="PUA-like_sf"/>
</dbReference>
<gene>
    <name evidence="1" type="ORF">BST47_26290</name>
</gene>
<organism evidence="1 2">
    <name type="scientific">Mycolicibacterium tusciae</name>
    <dbReference type="NCBI Taxonomy" id="75922"/>
    <lineage>
        <taxon>Bacteria</taxon>
        <taxon>Bacillati</taxon>
        <taxon>Actinomycetota</taxon>
        <taxon>Actinomycetes</taxon>
        <taxon>Mycobacteriales</taxon>
        <taxon>Mycobacteriaceae</taxon>
        <taxon>Mycolicibacterium</taxon>
    </lineage>
</organism>
<proteinExistence type="predicted"/>
<dbReference type="RefSeq" id="WP_083128783.1">
    <property type="nucleotide sequence ID" value="NZ_MVIM01000020.1"/>
</dbReference>
<evidence type="ECO:0000313" key="2">
    <source>
        <dbReference type="Proteomes" id="UP000192411"/>
    </source>
</evidence>
<evidence type="ECO:0000313" key="1">
    <source>
        <dbReference type="EMBL" id="ORB61815.1"/>
    </source>
</evidence>
<name>A0A1X0JH62_9MYCO</name>
<accession>A0A1X0JH62</accession>
<dbReference type="STRING" id="75922.BST47_26290"/>
<dbReference type="SUPFAM" id="SSF88697">
    <property type="entry name" value="PUA domain-like"/>
    <property type="match status" value="1"/>
</dbReference>
<dbReference type="Proteomes" id="UP000192411">
    <property type="component" value="Unassembled WGS sequence"/>
</dbReference>
<dbReference type="EMBL" id="MVIM01000020">
    <property type="protein sequence ID" value="ORB61815.1"/>
    <property type="molecule type" value="Genomic_DNA"/>
</dbReference>
<sequence>MRRVLHDVLHTPDPSAETGLAMGLTVRRPWASMLLVSSQIGGKNVENRTDSTDYRGPVLIYGGTRIDQAGIELGAQLGMREMNFHCDQQGWLGATVLVDVHRAQGCCAPWGTTPFNPGQPKYHWVFEAPARLAARPWHDNAKGFDGLRPVSWSALVSRKAARYARQGVTGASR</sequence>
<dbReference type="OrthoDB" id="359066at2"/>
<dbReference type="AlphaFoldDB" id="A0A1X0JH62"/>
<protein>
    <submittedName>
        <fullName evidence="1">Uncharacterized protein</fullName>
    </submittedName>
</protein>